<name>A0AAE1H5B5_9NEOP</name>
<proteinExistence type="predicted"/>
<sequence>MLLVFDVFFQAPLLCSLEGLQFYLPIAEAFAKGLLLGALQNWFSIDRDVQHVLKRFNRFDKAGDLLSIELRSVLIILSSVEARLSWASHSNLLSYSWTFAAAPETSSICDS</sequence>
<dbReference type="EMBL" id="JAHWGI010000394">
    <property type="protein sequence ID" value="KAK3914873.1"/>
    <property type="molecule type" value="Genomic_DNA"/>
</dbReference>
<organism evidence="1 2">
    <name type="scientific">Frankliniella fusca</name>
    <dbReference type="NCBI Taxonomy" id="407009"/>
    <lineage>
        <taxon>Eukaryota</taxon>
        <taxon>Metazoa</taxon>
        <taxon>Ecdysozoa</taxon>
        <taxon>Arthropoda</taxon>
        <taxon>Hexapoda</taxon>
        <taxon>Insecta</taxon>
        <taxon>Pterygota</taxon>
        <taxon>Neoptera</taxon>
        <taxon>Paraneoptera</taxon>
        <taxon>Thysanoptera</taxon>
        <taxon>Terebrantia</taxon>
        <taxon>Thripoidea</taxon>
        <taxon>Thripidae</taxon>
        <taxon>Frankliniella</taxon>
    </lineage>
</organism>
<protein>
    <submittedName>
        <fullName evidence="1">Non-canonical non-ribosomal peptide synthetase FUB8</fullName>
    </submittedName>
</protein>
<accession>A0AAE1H5B5</accession>
<gene>
    <name evidence="1" type="ORF">KUF71_005561</name>
</gene>
<reference evidence="1" key="1">
    <citation type="submission" date="2021-07" db="EMBL/GenBank/DDBJ databases">
        <authorList>
            <person name="Catto M.A."/>
            <person name="Jacobson A."/>
            <person name="Kennedy G."/>
            <person name="Labadie P."/>
            <person name="Hunt B.G."/>
            <person name="Srinivasan R."/>
        </authorList>
    </citation>
    <scope>NUCLEOTIDE SEQUENCE</scope>
    <source>
        <strain evidence="1">PL_HMW_Pooled</strain>
        <tissue evidence="1">Head</tissue>
    </source>
</reference>
<evidence type="ECO:0000313" key="1">
    <source>
        <dbReference type="EMBL" id="KAK3914873.1"/>
    </source>
</evidence>
<reference evidence="1" key="2">
    <citation type="journal article" date="2023" name="BMC Genomics">
        <title>Pest status, molecular evolution, and epigenetic factors derived from the genome assembly of Frankliniella fusca, a thysanopteran phytovirus vector.</title>
        <authorList>
            <person name="Catto M.A."/>
            <person name="Labadie P.E."/>
            <person name="Jacobson A.L."/>
            <person name="Kennedy G.G."/>
            <person name="Srinivasan R."/>
            <person name="Hunt B.G."/>
        </authorList>
    </citation>
    <scope>NUCLEOTIDE SEQUENCE</scope>
    <source>
        <strain evidence="1">PL_HMW_Pooled</strain>
    </source>
</reference>
<keyword evidence="2" id="KW-1185">Reference proteome</keyword>
<comment type="caution">
    <text evidence="1">The sequence shown here is derived from an EMBL/GenBank/DDBJ whole genome shotgun (WGS) entry which is preliminary data.</text>
</comment>
<dbReference type="AlphaFoldDB" id="A0AAE1H5B5"/>
<dbReference type="Proteomes" id="UP001219518">
    <property type="component" value="Unassembled WGS sequence"/>
</dbReference>
<evidence type="ECO:0000313" key="2">
    <source>
        <dbReference type="Proteomes" id="UP001219518"/>
    </source>
</evidence>